<dbReference type="SUPFAM" id="SSF51430">
    <property type="entry name" value="NAD(P)-linked oxidoreductase"/>
    <property type="match status" value="1"/>
</dbReference>
<dbReference type="PANTHER" id="PTHR11732">
    <property type="entry name" value="ALDO/KETO REDUCTASE"/>
    <property type="match status" value="1"/>
</dbReference>
<dbReference type="Pfam" id="PF00248">
    <property type="entry name" value="Aldo_ket_red"/>
    <property type="match status" value="1"/>
</dbReference>
<keyword evidence="9" id="KW-1185">Reference proteome</keyword>
<evidence type="ECO:0000256" key="1">
    <source>
        <dbReference type="ARBA" id="ARBA00007905"/>
    </source>
</evidence>
<dbReference type="InterPro" id="IPR020471">
    <property type="entry name" value="AKR"/>
</dbReference>
<dbReference type="STRING" id="37001.A0A1A9W0A2"/>
<dbReference type="AlphaFoldDB" id="A0A1A9W0A2"/>
<evidence type="ECO:0000256" key="5">
    <source>
        <dbReference type="PIRSR" id="PIRSR000097-2"/>
    </source>
</evidence>
<reference evidence="8" key="2">
    <citation type="submission" date="2020-05" db="UniProtKB">
        <authorList>
            <consortium name="EnsemblMetazoa"/>
        </authorList>
    </citation>
    <scope>IDENTIFICATION</scope>
    <source>
        <strain evidence="8">IAEA</strain>
    </source>
</reference>
<dbReference type="FunFam" id="3.20.20.100:FF:000006">
    <property type="entry name" value="Aldo-keto reductase family 1 member A1"/>
    <property type="match status" value="1"/>
</dbReference>
<name>A0A1A9W0A2_9MUSC</name>
<protein>
    <recommendedName>
        <fullName evidence="7">NADP-dependent oxidoreductase domain-containing protein</fullName>
    </recommendedName>
</protein>
<dbReference type="InterPro" id="IPR018170">
    <property type="entry name" value="Aldo/ket_reductase_CS"/>
</dbReference>
<feature type="binding site" evidence="5">
    <location>
        <position position="144"/>
    </location>
    <ligand>
        <name>substrate</name>
    </ligand>
</feature>
<sequence>MSASITTFETHHKESGLTKFIMTPIPDSCTPDENSTSFELNNGMQIPFLGFGTGGLRRERATKYIYDAVKIGYRLIDCAYLYQNEAYIGVGLRDLLQDQVVKREDLFITSKLWNTFHRPECVERAICTTLQDLKLKYLDLYLMHWPMGYYEGAALIPRDACGRIKFSDVDYVDTWKAMEKLVEEGATKSIGLMNFNKRQIDRILDACTIPPVINQVECHPYLTQKKLIAYCRKQKILPACYCPSGSLAFPDSRHERRVLDHEIVTKLKHKHDKMPTQILIRYQIQRGNVTVPKAMTSAEMISNFDVFDWCLDENDMKDLDSMNQNKRFVGLFRDAGRHKYFPFWDEY</sequence>
<evidence type="ECO:0000256" key="3">
    <source>
        <dbReference type="ARBA" id="ARBA00023002"/>
    </source>
</evidence>
<feature type="active site" description="Proton donor" evidence="4">
    <location>
        <position position="82"/>
    </location>
</feature>
<dbReference type="VEuPathDB" id="VectorBase:GBRI001465"/>
<evidence type="ECO:0000313" key="9">
    <source>
        <dbReference type="Proteomes" id="UP000091820"/>
    </source>
</evidence>
<dbReference type="PROSITE" id="PS00798">
    <property type="entry name" value="ALDOKETO_REDUCTASE_1"/>
    <property type="match status" value="1"/>
</dbReference>
<accession>A0A1A9W0A2</accession>
<dbReference type="GO" id="GO:0016491">
    <property type="term" value="F:oxidoreductase activity"/>
    <property type="evidence" value="ECO:0007669"/>
    <property type="project" value="UniProtKB-KW"/>
</dbReference>
<feature type="site" description="Lowers pKa of active site Tyr" evidence="6">
    <location>
        <position position="111"/>
    </location>
</feature>
<keyword evidence="2" id="KW-0521">NADP</keyword>
<dbReference type="InterPro" id="IPR023210">
    <property type="entry name" value="NADP_OxRdtase_dom"/>
</dbReference>
<dbReference type="Proteomes" id="UP000091820">
    <property type="component" value="Unassembled WGS sequence"/>
</dbReference>
<dbReference type="PRINTS" id="PR00069">
    <property type="entry name" value="ALDKETRDTASE"/>
</dbReference>
<proteinExistence type="inferred from homology"/>
<keyword evidence="3" id="KW-0560">Oxidoreductase</keyword>
<evidence type="ECO:0000256" key="6">
    <source>
        <dbReference type="PIRSR" id="PIRSR000097-3"/>
    </source>
</evidence>
<evidence type="ECO:0000256" key="4">
    <source>
        <dbReference type="PIRSR" id="PIRSR000097-1"/>
    </source>
</evidence>
<comment type="similarity">
    <text evidence="1">Belongs to the aldo/keto reductase family.</text>
</comment>
<dbReference type="PIRSF" id="PIRSF000097">
    <property type="entry name" value="AKR"/>
    <property type="match status" value="1"/>
</dbReference>
<dbReference type="InterPro" id="IPR036812">
    <property type="entry name" value="NAD(P)_OxRdtase_dom_sf"/>
</dbReference>
<dbReference type="EnsemblMetazoa" id="GBRI001465-RA">
    <property type="protein sequence ID" value="GBRI001465-PA"/>
    <property type="gene ID" value="GBRI001465"/>
</dbReference>
<dbReference type="Gene3D" id="3.20.20.100">
    <property type="entry name" value="NADP-dependent oxidoreductase domain"/>
    <property type="match status" value="1"/>
</dbReference>
<evidence type="ECO:0000259" key="7">
    <source>
        <dbReference type="Pfam" id="PF00248"/>
    </source>
</evidence>
<evidence type="ECO:0000313" key="8">
    <source>
        <dbReference type="EnsemblMetazoa" id="GBRI001465-PA"/>
    </source>
</evidence>
<feature type="domain" description="NADP-dependent oxidoreductase" evidence="7">
    <location>
        <begin position="51"/>
        <end position="323"/>
    </location>
</feature>
<reference evidence="9" key="1">
    <citation type="submission" date="2014-03" db="EMBL/GenBank/DDBJ databases">
        <authorList>
            <person name="Aksoy S."/>
            <person name="Warren W."/>
            <person name="Wilson R.K."/>
        </authorList>
    </citation>
    <scope>NUCLEOTIDE SEQUENCE [LARGE SCALE GENOMIC DNA]</scope>
    <source>
        <strain evidence="9">IAEA</strain>
    </source>
</reference>
<evidence type="ECO:0000256" key="2">
    <source>
        <dbReference type="ARBA" id="ARBA00022857"/>
    </source>
</evidence>
<organism evidence="8 9">
    <name type="scientific">Glossina brevipalpis</name>
    <dbReference type="NCBI Taxonomy" id="37001"/>
    <lineage>
        <taxon>Eukaryota</taxon>
        <taxon>Metazoa</taxon>
        <taxon>Ecdysozoa</taxon>
        <taxon>Arthropoda</taxon>
        <taxon>Hexapoda</taxon>
        <taxon>Insecta</taxon>
        <taxon>Pterygota</taxon>
        <taxon>Neoptera</taxon>
        <taxon>Endopterygota</taxon>
        <taxon>Diptera</taxon>
        <taxon>Brachycera</taxon>
        <taxon>Muscomorpha</taxon>
        <taxon>Hippoboscoidea</taxon>
        <taxon>Glossinidae</taxon>
        <taxon>Glossina</taxon>
    </lineage>
</organism>